<evidence type="ECO:0000256" key="1">
    <source>
        <dbReference type="SAM" id="Phobius"/>
    </source>
</evidence>
<reference evidence="2 3" key="1">
    <citation type="submission" date="2016-10" db="EMBL/GenBank/DDBJ databases">
        <authorList>
            <person name="de Groot N.N."/>
        </authorList>
    </citation>
    <scope>NUCLEOTIDE SEQUENCE [LARGE SCALE GENOMIC DNA]</scope>
    <source>
        <strain evidence="2 3">DSM 22187</strain>
    </source>
</reference>
<evidence type="ECO:0000313" key="2">
    <source>
        <dbReference type="EMBL" id="SEI59265.1"/>
    </source>
</evidence>
<keyword evidence="3" id="KW-1185">Reference proteome</keyword>
<feature type="transmembrane region" description="Helical" evidence="1">
    <location>
        <begin position="7"/>
        <end position="30"/>
    </location>
</feature>
<keyword evidence="1" id="KW-1133">Transmembrane helix</keyword>
<name>A0A1H6S6B4_9EURY</name>
<feature type="transmembrane region" description="Helical" evidence="1">
    <location>
        <begin position="133"/>
        <end position="153"/>
    </location>
</feature>
<feature type="transmembrane region" description="Helical" evidence="1">
    <location>
        <begin position="50"/>
        <end position="77"/>
    </location>
</feature>
<organism evidence="2 3">
    <name type="scientific">Halohasta litchfieldiae</name>
    <dbReference type="NCBI Taxonomy" id="1073996"/>
    <lineage>
        <taxon>Archaea</taxon>
        <taxon>Methanobacteriati</taxon>
        <taxon>Methanobacteriota</taxon>
        <taxon>Stenosarchaea group</taxon>
        <taxon>Halobacteria</taxon>
        <taxon>Halobacteriales</taxon>
        <taxon>Haloferacaceae</taxon>
        <taxon>Halohasta</taxon>
    </lineage>
</organism>
<sequence length="154" mass="15406">MKKTLQAVGFMISLFTLFGIALGVLAFVSGSWAQSQLVTDAGGATDFGPIFIAIAYLQTAVIIFFLGPVIAALVGGLLGSVFSSPKTALITGGGGSLVGFYIMSVIALGVLVLSKGDGATQAFSFGQALVPMLVAGIPTAIMGSLVSALSSALN</sequence>
<dbReference type="AlphaFoldDB" id="A0A1H6S6B4"/>
<dbReference type="STRING" id="1073996.SAMN05444271_103103"/>
<evidence type="ECO:0000313" key="3">
    <source>
        <dbReference type="Proteomes" id="UP000198888"/>
    </source>
</evidence>
<protein>
    <submittedName>
        <fullName evidence="2">Uncharacterized protein</fullName>
    </submittedName>
</protein>
<dbReference type="EMBL" id="FNYR01000003">
    <property type="protein sequence ID" value="SEI59265.1"/>
    <property type="molecule type" value="Genomic_DNA"/>
</dbReference>
<gene>
    <name evidence="2" type="ORF">SAMN05444271_103103</name>
</gene>
<proteinExistence type="predicted"/>
<feature type="transmembrane region" description="Helical" evidence="1">
    <location>
        <begin position="89"/>
        <end position="113"/>
    </location>
</feature>
<accession>A0A1H6S6B4</accession>
<keyword evidence="1" id="KW-0812">Transmembrane</keyword>
<dbReference type="Proteomes" id="UP000198888">
    <property type="component" value="Unassembled WGS sequence"/>
</dbReference>
<keyword evidence="1" id="KW-0472">Membrane</keyword>